<feature type="transmembrane region" description="Helical" evidence="5">
    <location>
        <begin position="307"/>
        <end position="326"/>
    </location>
</feature>
<dbReference type="PANTHER" id="PTHR23508">
    <property type="entry name" value="CARBOXYLIC ACID TRANSPORTER PROTEIN HOMOLOG"/>
    <property type="match status" value="1"/>
</dbReference>
<dbReference type="InterPro" id="IPR005828">
    <property type="entry name" value="MFS_sugar_transport-like"/>
</dbReference>
<dbReference type="PROSITE" id="PS00217">
    <property type="entry name" value="SUGAR_TRANSPORT_2"/>
    <property type="match status" value="1"/>
</dbReference>
<dbReference type="PROSITE" id="PS50850">
    <property type="entry name" value="MFS"/>
    <property type="match status" value="1"/>
</dbReference>
<name>A0A510DVC0_9CREN</name>
<feature type="transmembrane region" description="Helical" evidence="5">
    <location>
        <begin position="346"/>
        <end position="369"/>
    </location>
</feature>
<dbReference type="SUPFAM" id="SSF103473">
    <property type="entry name" value="MFS general substrate transporter"/>
    <property type="match status" value="1"/>
</dbReference>
<dbReference type="EMBL" id="AP018929">
    <property type="protein sequence ID" value="BBG24161.1"/>
    <property type="molecule type" value="Genomic_DNA"/>
</dbReference>
<dbReference type="GO" id="GO:0046943">
    <property type="term" value="F:carboxylic acid transmembrane transporter activity"/>
    <property type="evidence" value="ECO:0007669"/>
    <property type="project" value="TreeGrafter"/>
</dbReference>
<dbReference type="InterPro" id="IPR005829">
    <property type="entry name" value="Sugar_transporter_CS"/>
</dbReference>
<dbReference type="AlphaFoldDB" id="A0A510DVC0"/>
<keyword evidence="8" id="KW-1185">Reference proteome</keyword>
<sequence>MFDDFDSRGIGRFQVKSVLVSGAGVLADGYNLYSVSITAFLIQRYLDLSSVELGAVIAGTYYGAVVGALLLGFLSDKIGRKALYGIDVTIMTVGEILQFFVGNFQELFLTRLLIGLGVGADYVLSPIIVSENSNSKDRGKLMVITFAFMWGIGAVLSAFSYQVLSDVGLTSSLVWRLVLSLGAIPTAAVILSRRKITETLRFASRVKPDEKELNKIMKETKVKVEPIPDERSSSFWFKKSFLLIFLSSMLWLLYDMYSSTFSLYGPITIASNLGLSPIDFVYAAQFLAGIPGQILCIFLIDKIGRTRMITIGYAGVALWLGMYSLLLSRPSIFGLGAVGKSLTGEAALLGFSFYLLNYLFSAMGPASIIGSAMLTPELVPTKIRGRAQSISVSVDRLASALSITSFPLLLSSFGLGALVGVYSLIALGSSLVALKLIPEAKGRSLEEVSGEDETIKSREKHLS</sequence>
<feature type="transmembrane region" description="Helical" evidence="5">
    <location>
        <begin position="415"/>
        <end position="434"/>
    </location>
</feature>
<dbReference type="GO" id="GO:0005886">
    <property type="term" value="C:plasma membrane"/>
    <property type="evidence" value="ECO:0007669"/>
    <property type="project" value="TreeGrafter"/>
</dbReference>
<dbReference type="Proteomes" id="UP000322983">
    <property type="component" value="Chromosome"/>
</dbReference>
<dbReference type="Gene3D" id="1.20.1250.20">
    <property type="entry name" value="MFS general substrate transporter like domains"/>
    <property type="match status" value="1"/>
</dbReference>
<gene>
    <name evidence="7" type="ORF">IC006_1465</name>
</gene>
<evidence type="ECO:0000256" key="2">
    <source>
        <dbReference type="ARBA" id="ARBA00022692"/>
    </source>
</evidence>
<dbReference type="InterPro" id="IPR020846">
    <property type="entry name" value="MFS_dom"/>
</dbReference>
<dbReference type="RefSeq" id="WP_054845139.1">
    <property type="nucleotide sequence ID" value="NZ_AP018929.1"/>
</dbReference>
<feature type="transmembrane region" description="Helical" evidence="5">
    <location>
        <begin position="173"/>
        <end position="191"/>
    </location>
</feature>
<dbReference type="OrthoDB" id="117970at2157"/>
<keyword evidence="2 5" id="KW-0812">Transmembrane</keyword>
<dbReference type="GeneID" id="41715219"/>
<feature type="transmembrane region" description="Helical" evidence="5">
    <location>
        <begin position="241"/>
        <end position="260"/>
    </location>
</feature>
<comment type="subcellular location">
    <subcellularLocation>
        <location evidence="1">Membrane</location>
        <topology evidence="1">Multi-pass membrane protein</topology>
    </subcellularLocation>
</comment>
<feature type="transmembrane region" description="Helical" evidence="5">
    <location>
        <begin position="280"/>
        <end position="300"/>
    </location>
</feature>
<feature type="domain" description="Major facilitator superfamily (MFS) profile" evidence="6">
    <location>
        <begin position="17"/>
        <end position="441"/>
    </location>
</feature>
<reference evidence="7 8" key="1">
    <citation type="journal article" date="2020" name="Int. J. Syst. Evol. Microbiol.">
        <title>Sulfuracidifex tepidarius gen. nov., sp. nov. and transfer of Sulfolobus metallicus Huber and Stetter 1992 to the genus Sulfuracidifex as Sulfuracidifex metallicus comb. nov.</title>
        <authorList>
            <person name="Itoh T."/>
            <person name="Miura T."/>
            <person name="Sakai H.D."/>
            <person name="Kato S."/>
            <person name="Ohkuma M."/>
            <person name="Takashina T."/>
        </authorList>
    </citation>
    <scope>NUCLEOTIDE SEQUENCE [LARGE SCALE GENOMIC DNA]</scope>
    <source>
        <strain evidence="7 8">IC-006</strain>
    </source>
</reference>
<evidence type="ECO:0000313" key="7">
    <source>
        <dbReference type="EMBL" id="BBG24161.1"/>
    </source>
</evidence>
<organism evidence="7 8">
    <name type="scientific">Sulfuracidifex tepidarius</name>
    <dbReference type="NCBI Taxonomy" id="1294262"/>
    <lineage>
        <taxon>Archaea</taxon>
        <taxon>Thermoproteota</taxon>
        <taxon>Thermoprotei</taxon>
        <taxon>Sulfolobales</taxon>
        <taxon>Sulfolobaceae</taxon>
        <taxon>Sulfuracidifex</taxon>
    </lineage>
</organism>
<evidence type="ECO:0000256" key="1">
    <source>
        <dbReference type="ARBA" id="ARBA00004141"/>
    </source>
</evidence>
<accession>A0A510DVC0</accession>
<dbReference type="InterPro" id="IPR036259">
    <property type="entry name" value="MFS_trans_sf"/>
</dbReference>
<feature type="transmembrane region" description="Helical" evidence="5">
    <location>
        <begin position="18"/>
        <end position="42"/>
    </location>
</feature>
<feature type="transmembrane region" description="Helical" evidence="5">
    <location>
        <begin position="107"/>
        <end position="129"/>
    </location>
</feature>
<evidence type="ECO:0000256" key="5">
    <source>
        <dbReference type="SAM" id="Phobius"/>
    </source>
</evidence>
<evidence type="ECO:0000256" key="3">
    <source>
        <dbReference type="ARBA" id="ARBA00022989"/>
    </source>
</evidence>
<evidence type="ECO:0000259" key="6">
    <source>
        <dbReference type="PROSITE" id="PS50850"/>
    </source>
</evidence>
<dbReference type="KEGG" id="step:IC006_1465"/>
<feature type="transmembrane region" description="Helical" evidence="5">
    <location>
        <begin position="141"/>
        <end position="161"/>
    </location>
</feature>
<dbReference type="Pfam" id="PF00083">
    <property type="entry name" value="Sugar_tr"/>
    <property type="match status" value="1"/>
</dbReference>
<dbReference type="PANTHER" id="PTHR23508:SF10">
    <property type="entry name" value="CARBOXYLIC ACID TRANSPORTER PROTEIN HOMOLOG"/>
    <property type="match status" value="1"/>
</dbReference>
<evidence type="ECO:0000313" key="8">
    <source>
        <dbReference type="Proteomes" id="UP000322983"/>
    </source>
</evidence>
<feature type="transmembrane region" description="Helical" evidence="5">
    <location>
        <begin position="54"/>
        <end position="75"/>
    </location>
</feature>
<dbReference type="STRING" id="1294262.GCA_001316085_00586"/>
<feature type="transmembrane region" description="Helical" evidence="5">
    <location>
        <begin position="82"/>
        <end position="101"/>
    </location>
</feature>
<evidence type="ECO:0000256" key="4">
    <source>
        <dbReference type="ARBA" id="ARBA00023136"/>
    </source>
</evidence>
<keyword evidence="3 5" id="KW-1133">Transmembrane helix</keyword>
<protein>
    <submittedName>
        <fullName evidence="7">Sialic acid transporter</fullName>
    </submittedName>
</protein>
<proteinExistence type="predicted"/>
<keyword evidence="4 5" id="KW-0472">Membrane</keyword>